<dbReference type="Gene3D" id="2.30.130.30">
    <property type="entry name" value="Hypothetical protein"/>
    <property type="match status" value="1"/>
</dbReference>
<dbReference type="EMBL" id="CABPSX010000002">
    <property type="protein sequence ID" value="VVG70653.1"/>
    <property type="molecule type" value="Genomic_DNA"/>
</dbReference>
<sequence>MKALSVRQPWAWLIVNGFKDIENRTWRTGFRGRVLVHASKGMTRAEYEDVEDFLRYAVAGPRITLPTFDELDRGGIVGAATIIDCIPPERASSTWHMEDQFGFEIRGARTIPFVPCKGALGFFDVPPDVAAQLRDIAASQAAEERKS</sequence>
<gene>
    <name evidence="2" type="ORF">PAP18089_01617</name>
</gene>
<evidence type="ECO:0000313" key="3">
    <source>
        <dbReference type="Proteomes" id="UP000364291"/>
    </source>
</evidence>
<protein>
    <recommendedName>
        <fullName evidence="1">ASCH domain-containing protein</fullName>
    </recommendedName>
</protein>
<evidence type="ECO:0000313" key="2">
    <source>
        <dbReference type="EMBL" id="VVG70653.1"/>
    </source>
</evidence>
<dbReference type="CDD" id="cd06554">
    <property type="entry name" value="ASCH_ASC-1_like"/>
    <property type="match status" value="1"/>
</dbReference>
<name>A0A5E5P398_9BURK</name>
<dbReference type="AlphaFoldDB" id="A0A5E5P398"/>
<dbReference type="InterPro" id="IPR007374">
    <property type="entry name" value="ASCH_domain"/>
</dbReference>
<proteinExistence type="predicted"/>
<evidence type="ECO:0000259" key="1">
    <source>
        <dbReference type="Pfam" id="PF04266"/>
    </source>
</evidence>
<dbReference type="InterPro" id="IPR015947">
    <property type="entry name" value="PUA-like_sf"/>
</dbReference>
<reference evidence="2 3" key="1">
    <citation type="submission" date="2019-08" db="EMBL/GenBank/DDBJ databases">
        <authorList>
            <person name="Peeters C."/>
        </authorList>
    </citation>
    <scope>NUCLEOTIDE SEQUENCE [LARGE SCALE GENOMIC DNA]</scope>
    <source>
        <strain evidence="2 3">LMG 18089</strain>
    </source>
</reference>
<organism evidence="2 3">
    <name type="scientific">Pandoraea apista</name>
    <dbReference type="NCBI Taxonomy" id="93218"/>
    <lineage>
        <taxon>Bacteria</taxon>
        <taxon>Pseudomonadati</taxon>
        <taxon>Pseudomonadota</taxon>
        <taxon>Betaproteobacteria</taxon>
        <taxon>Burkholderiales</taxon>
        <taxon>Burkholderiaceae</taxon>
        <taxon>Pandoraea</taxon>
    </lineage>
</organism>
<dbReference type="OrthoDB" id="359066at2"/>
<accession>A0A5E5P398</accession>
<dbReference type="Proteomes" id="UP000364291">
    <property type="component" value="Unassembled WGS sequence"/>
</dbReference>
<dbReference type="Pfam" id="PF04266">
    <property type="entry name" value="ASCH"/>
    <property type="match status" value="1"/>
</dbReference>
<feature type="domain" description="ASCH" evidence="1">
    <location>
        <begin position="4"/>
        <end position="88"/>
    </location>
</feature>
<dbReference type="RefSeq" id="WP_094068788.1">
    <property type="nucleotide sequence ID" value="NZ_CABPSX010000002.1"/>
</dbReference>
<dbReference type="SUPFAM" id="SSF88697">
    <property type="entry name" value="PUA domain-like"/>
    <property type="match status" value="1"/>
</dbReference>